<accession>A0A1I1NU05</accession>
<name>A0A1I1NU05_9BACT</name>
<gene>
    <name evidence="1" type="ORF">SAMN05421780_11920</name>
</gene>
<proteinExistence type="predicted"/>
<evidence type="ECO:0000313" key="1">
    <source>
        <dbReference type="EMBL" id="SFD00906.1"/>
    </source>
</evidence>
<dbReference type="Proteomes" id="UP000199514">
    <property type="component" value="Unassembled WGS sequence"/>
</dbReference>
<evidence type="ECO:0000313" key="2">
    <source>
        <dbReference type="Proteomes" id="UP000199514"/>
    </source>
</evidence>
<reference evidence="1 2" key="1">
    <citation type="submission" date="2016-10" db="EMBL/GenBank/DDBJ databases">
        <authorList>
            <person name="de Groot N.N."/>
        </authorList>
    </citation>
    <scope>NUCLEOTIDE SEQUENCE [LARGE SCALE GENOMIC DNA]</scope>
    <source>
        <strain evidence="1 2">DSM 6793</strain>
    </source>
</reference>
<dbReference type="STRING" id="927664.SAMN05421780_11920"/>
<sequence>MKKIKKLLGRVIQVIVRKVSNLFSPLNYKSGDKFVQQTRNSVNSDFTTSYIELIANNTSGSVNAVYGFRFVPIPFDFYVAVILDKELEDVTEEDKRKVSEENDLSLLEGIDFLQKYEFLRNNFFLHYEKRKINFPNSDIVVKAIEEEFFHHNHVKNTSSWVLSNIFTLCYRISATYVCYRNYKNKPIDLEVSKFCINMYFMQWGLNSANASFIEAYKHYTDDNLNEVKKNYGKEVHKLCLIFKELEEVCENKFTQQKHDMIEFVSKTVINFPFIDNFTKFSAKEFLSFYAPITTKERLKKAIEILDNPSKDIDFLALKNEITNQLKFGNDLEMSVPKAFVYYATAKFIPSQLVWFVFWRSMTMFLRTTKYFSVMFSFMRNLIMKNKTIEDNAYKNLPAIQTSGINGEDFTFDFAMSMFKGNPKSFKKAAESFEPSLLGDKSLHIKGASFTENHSKERFRKLFIHKAFLRAIYYVVSFAPKENYIDAWDRYEEYCLFAFRWLPFLDSYKNYIVENFLKLLFQNAMLLKEETNCNFSDVEKDPIDDNFAIYFNKRLLNIESEINKLENKQIIYWYADANYRHGI</sequence>
<protein>
    <submittedName>
        <fullName evidence="1">Uncharacterized protein</fullName>
    </submittedName>
</protein>
<dbReference type="EMBL" id="FOLE01000019">
    <property type="protein sequence ID" value="SFD00906.1"/>
    <property type="molecule type" value="Genomic_DNA"/>
</dbReference>
<keyword evidence="2" id="KW-1185">Reference proteome</keyword>
<organism evidence="1 2">
    <name type="scientific">Flexibacter flexilis DSM 6793</name>
    <dbReference type="NCBI Taxonomy" id="927664"/>
    <lineage>
        <taxon>Bacteria</taxon>
        <taxon>Pseudomonadati</taxon>
        <taxon>Bacteroidota</taxon>
        <taxon>Cytophagia</taxon>
        <taxon>Cytophagales</taxon>
        <taxon>Flexibacteraceae</taxon>
        <taxon>Flexibacter</taxon>
    </lineage>
</organism>
<dbReference type="RefSeq" id="WP_091516888.1">
    <property type="nucleotide sequence ID" value="NZ_FOLE01000019.1"/>
</dbReference>
<dbReference type="AlphaFoldDB" id="A0A1I1NU05"/>